<feature type="region of interest" description="Disordered" evidence="1">
    <location>
        <begin position="1"/>
        <end position="23"/>
    </location>
</feature>
<evidence type="ECO:0000313" key="3">
    <source>
        <dbReference type="Proteomes" id="UP001457282"/>
    </source>
</evidence>
<keyword evidence="3" id="KW-1185">Reference proteome</keyword>
<dbReference type="EMBL" id="JBEDUW010000003">
    <property type="protein sequence ID" value="KAK9936500.1"/>
    <property type="molecule type" value="Genomic_DNA"/>
</dbReference>
<dbReference type="AlphaFoldDB" id="A0AAW1XI50"/>
<proteinExistence type="predicted"/>
<gene>
    <name evidence="2" type="ORF">M0R45_013339</name>
</gene>
<sequence length="113" mass="12398">MCSTGSRTENRGPNTSFAFSTSTQNNRSNLINHHSLLPLHLLLRLRKGPRPTNNSSSQTSLLYGVLLLIAHVVTNSHDVSSINSPTASVNQQTSFSMLFPTPRSFQNRTSSSQ</sequence>
<accession>A0AAW1XI50</accession>
<reference evidence="2 3" key="1">
    <citation type="journal article" date="2023" name="G3 (Bethesda)">
        <title>A chromosome-length genome assembly and annotation of blackberry (Rubus argutus, cv. 'Hillquist').</title>
        <authorList>
            <person name="Bruna T."/>
            <person name="Aryal R."/>
            <person name="Dudchenko O."/>
            <person name="Sargent D.J."/>
            <person name="Mead D."/>
            <person name="Buti M."/>
            <person name="Cavallini A."/>
            <person name="Hytonen T."/>
            <person name="Andres J."/>
            <person name="Pham M."/>
            <person name="Weisz D."/>
            <person name="Mascagni F."/>
            <person name="Usai G."/>
            <person name="Natali L."/>
            <person name="Bassil N."/>
            <person name="Fernandez G.E."/>
            <person name="Lomsadze A."/>
            <person name="Armour M."/>
            <person name="Olukolu B."/>
            <person name="Poorten T."/>
            <person name="Britton C."/>
            <person name="Davik J."/>
            <person name="Ashrafi H."/>
            <person name="Aiden E.L."/>
            <person name="Borodovsky M."/>
            <person name="Worthington M."/>
        </authorList>
    </citation>
    <scope>NUCLEOTIDE SEQUENCE [LARGE SCALE GENOMIC DNA]</scope>
    <source>
        <strain evidence="2">PI 553951</strain>
    </source>
</reference>
<organism evidence="2 3">
    <name type="scientific">Rubus argutus</name>
    <name type="common">Southern blackberry</name>
    <dbReference type="NCBI Taxonomy" id="59490"/>
    <lineage>
        <taxon>Eukaryota</taxon>
        <taxon>Viridiplantae</taxon>
        <taxon>Streptophyta</taxon>
        <taxon>Embryophyta</taxon>
        <taxon>Tracheophyta</taxon>
        <taxon>Spermatophyta</taxon>
        <taxon>Magnoliopsida</taxon>
        <taxon>eudicotyledons</taxon>
        <taxon>Gunneridae</taxon>
        <taxon>Pentapetalae</taxon>
        <taxon>rosids</taxon>
        <taxon>fabids</taxon>
        <taxon>Rosales</taxon>
        <taxon>Rosaceae</taxon>
        <taxon>Rosoideae</taxon>
        <taxon>Rosoideae incertae sedis</taxon>
        <taxon>Rubus</taxon>
    </lineage>
</organism>
<protein>
    <submittedName>
        <fullName evidence="2">Uncharacterized protein</fullName>
    </submittedName>
</protein>
<dbReference type="Proteomes" id="UP001457282">
    <property type="component" value="Unassembled WGS sequence"/>
</dbReference>
<evidence type="ECO:0000313" key="2">
    <source>
        <dbReference type="EMBL" id="KAK9936500.1"/>
    </source>
</evidence>
<name>A0AAW1XI50_RUBAR</name>
<comment type="caution">
    <text evidence="2">The sequence shown here is derived from an EMBL/GenBank/DDBJ whole genome shotgun (WGS) entry which is preliminary data.</text>
</comment>
<evidence type="ECO:0000256" key="1">
    <source>
        <dbReference type="SAM" id="MobiDB-lite"/>
    </source>
</evidence>